<evidence type="ECO:0000313" key="11">
    <source>
        <dbReference type="Proteomes" id="UP001497623"/>
    </source>
</evidence>
<dbReference type="PANTHER" id="PTHR46030">
    <property type="entry name" value="ALPHA-KETOGLUTARATE-DEPENDENT DIOXYGENASE ALKB HOMOLOG 6"/>
    <property type="match status" value="1"/>
</dbReference>
<organism evidence="10 11">
    <name type="scientific">Meganyctiphanes norvegica</name>
    <name type="common">Northern krill</name>
    <name type="synonym">Thysanopoda norvegica</name>
    <dbReference type="NCBI Taxonomy" id="48144"/>
    <lineage>
        <taxon>Eukaryota</taxon>
        <taxon>Metazoa</taxon>
        <taxon>Ecdysozoa</taxon>
        <taxon>Arthropoda</taxon>
        <taxon>Crustacea</taxon>
        <taxon>Multicrustacea</taxon>
        <taxon>Malacostraca</taxon>
        <taxon>Eumalacostraca</taxon>
        <taxon>Eucarida</taxon>
        <taxon>Euphausiacea</taxon>
        <taxon>Euphausiidae</taxon>
        <taxon>Meganyctiphanes</taxon>
    </lineage>
</organism>
<keyword evidence="11" id="KW-1185">Reference proteome</keyword>
<dbReference type="Pfam" id="PF13532">
    <property type="entry name" value="2OG-FeII_Oxy_2"/>
    <property type="match status" value="1"/>
</dbReference>
<evidence type="ECO:0000256" key="2">
    <source>
        <dbReference type="ARBA" id="ARBA00004123"/>
    </source>
</evidence>
<dbReference type="InterPro" id="IPR027450">
    <property type="entry name" value="AlkB-like"/>
</dbReference>
<evidence type="ECO:0000256" key="5">
    <source>
        <dbReference type="ARBA" id="ARBA00022964"/>
    </source>
</evidence>
<evidence type="ECO:0000256" key="1">
    <source>
        <dbReference type="ARBA" id="ARBA00001954"/>
    </source>
</evidence>
<dbReference type="InterPro" id="IPR032862">
    <property type="entry name" value="ALKBH6"/>
</dbReference>
<keyword evidence="8" id="KW-0539">Nucleus</keyword>
<dbReference type="Gene3D" id="2.60.120.590">
    <property type="entry name" value="Alpha-ketoglutarate-dependent dioxygenase AlkB-like"/>
    <property type="match status" value="1"/>
</dbReference>
<name>A0AAV2SSC7_MEGNR</name>
<accession>A0AAV2SSC7</accession>
<comment type="similarity">
    <text evidence="3">Belongs to the alkB family.</text>
</comment>
<evidence type="ECO:0000256" key="4">
    <source>
        <dbReference type="ARBA" id="ARBA00022723"/>
    </source>
</evidence>
<keyword evidence="4" id="KW-0479">Metal-binding</keyword>
<protein>
    <recommendedName>
        <fullName evidence="9">Fe2OG dioxygenase domain-containing protein</fullName>
    </recommendedName>
</protein>
<evidence type="ECO:0000313" key="10">
    <source>
        <dbReference type="EMBL" id="CAL4236657.1"/>
    </source>
</evidence>
<dbReference type="Proteomes" id="UP001497623">
    <property type="component" value="Unassembled WGS sequence"/>
</dbReference>
<dbReference type="AlphaFoldDB" id="A0AAV2SSC7"/>
<sequence length="237" mass="27168">MMENKKMNLEDFKIKEAPGTLYYIPDFISPEEESQFMTNIYNAPKPKWTQLSHRRLQNWGGLPHPKGMVAEIIPQWLQTSMNSISSLGVFGEKKPNHALVNEYESGQGIMPHEDGPLFYPTITTINLGSHTVLDYYSPISQDESYSENQVLDFSSRLIGSLLLEPRSLLIVQDEMYTSFLHGIREVSSDIVNMKMFNLQYCSAKLGQTLNREKRISLTIRHVPKVLKANLIFGNKKR</sequence>
<comment type="cofactor">
    <cofactor evidence="1">
        <name>Fe(2+)</name>
        <dbReference type="ChEBI" id="CHEBI:29033"/>
    </cofactor>
</comment>
<comment type="subcellular location">
    <subcellularLocation>
        <location evidence="2">Nucleus</location>
    </subcellularLocation>
</comment>
<feature type="domain" description="Fe2OG dioxygenase" evidence="9">
    <location>
        <begin position="94"/>
        <end position="223"/>
    </location>
</feature>
<dbReference type="InterPro" id="IPR037151">
    <property type="entry name" value="AlkB-like_sf"/>
</dbReference>
<dbReference type="SUPFAM" id="SSF51197">
    <property type="entry name" value="Clavaminate synthase-like"/>
    <property type="match status" value="1"/>
</dbReference>
<dbReference type="PROSITE" id="PS51471">
    <property type="entry name" value="FE2OG_OXY"/>
    <property type="match status" value="1"/>
</dbReference>
<reference evidence="10 11" key="1">
    <citation type="submission" date="2024-05" db="EMBL/GenBank/DDBJ databases">
        <authorList>
            <person name="Wallberg A."/>
        </authorList>
    </citation>
    <scope>NUCLEOTIDE SEQUENCE [LARGE SCALE GENOMIC DNA]</scope>
</reference>
<dbReference type="PANTHER" id="PTHR46030:SF1">
    <property type="entry name" value="ALPHA-KETOGLUTARATE-DEPENDENT DIOXYGENASE ALKB HOMOLOG 6"/>
    <property type="match status" value="1"/>
</dbReference>
<evidence type="ECO:0000256" key="7">
    <source>
        <dbReference type="ARBA" id="ARBA00023004"/>
    </source>
</evidence>
<evidence type="ECO:0000259" key="9">
    <source>
        <dbReference type="PROSITE" id="PS51471"/>
    </source>
</evidence>
<keyword evidence="7" id="KW-0408">Iron</keyword>
<dbReference type="GO" id="GO:0051213">
    <property type="term" value="F:dioxygenase activity"/>
    <property type="evidence" value="ECO:0007669"/>
    <property type="project" value="UniProtKB-KW"/>
</dbReference>
<gene>
    <name evidence="10" type="ORF">MNOR_LOCUS40312</name>
</gene>
<comment type="caution">
    <text evidence="10">The sequence shown here is derived from an EMBL/GenBank/DDBJ whole genome shotgun (WGS) entry which is preliminary data.</text>
</comment>
<dbReference type="GO" id="GO:0046872">
    <property type="term" value="F:metal ion binding"/>
    <property type="evidence" value="ECO:0007669"/>
    <property type="project" value="UniProtKB-KW"/>
</dbReference>
<evidence type="ECO:0000256" key="6">
    <source>
        <dbReference type="ARBA" id="ARBA00023002"/>
    </source>
</evidence>
<proteinExistence type="inferred from homology"/>
<dbReference type="EMBL" id="CAXKWB010120571">
    <property type="protein sequence ID" value="CAL4236657.1"/>
    <property type="molecule type" value="Genomic_DNA"/>
</dbReference>
<keyword evidence="5" id="KW-0223">Dioxygenase</keyword>
<keyword evidence="6" id="KW-0560">Oxidoreductase</keyword>
<evidence type="ECO:0000256" key="8">
    <source>
        <dbReference type="ARBA" id="ARBA00023242"/>
    </source>
</evidence>
<dbReference type="InterPro" id="IPR005123">
    <property type="entry name" value="Oxoglu/Fe-dep_dioxygenase_dom"/>
</dbReference>
<dbReference type="GO" id="GO:0005634">
    <property type="term" value="C:nucleus"/>
    <property type="evidence" value="ECO:0007669"/>
    <property type="project" value="UniProtKB-SubCell"/>
</dbReference>
<evidence type="ECO:0000256" key="3">
    <source>
        <dbReference type="ARBA" id="ARBA00007879"/>
    </source>
</evidence>